<evidence type="ECO:0000313" key="1">
    <source>
        <dbReference type="EMBL" id="PSJ25540.1"/>
    </source>
</evidence>
<organism evidence="1 2">
    <name type="scientific">Streptosporangium nondiastaticum</name>
    <dbReference type="NCBI Taxonomy" id="35764"/>
    <lineage>
        <taxon>Bacteria</taxon>
        <taxon>Bacillati</taxon>
        <taxon>Actinomycetota</taxon>
        <taxon>Actinomycetes</taxon>
        <taxon>Streptosporangiales</taxon>
        <taxon>Streptosporangiaceae</taxon>
        <taxon>Streptosporangium</taxon>
    </lineage>
</organism>
<comment type="caution">
    <text evidence="1">The sequence shown here is derived from an EMBL/GenBank/DDBJ whole genome shotgun (WGS) entry which is preliminary data.</text>
</comment>
<proteinExistence type="predicted"/>
<sequence length="59" mass="5985">DAVTGRGRAAARVLDSLEILGAPYAPTTRELAARAAGARAARWAALLRVVSGASPAQRG</sequence>
<dbReference type="Proteomes" id="UP000242427">
    <property type="component" value="Unassembled WGS sequence"/>
</dbReference>
<keyword evidence="2" id="KW-1185">Reference proteome</keyword>
<protein>
    <submittedName>
        <fullName evidence="1">Uncharacterized protein</fullName>
    </submittedName>
</protein>
<name>A0A9X7PF00_9ACTN</name>
<reference evidence="1 2" key="1">
    <citation type="submission" date="2018-03" db="EMBL/GenBank/DDBJ databases">
        <title>Chitinolytic properties of Streptosporangium nondiastaticum TBG75A20.</title>
        <authorList>
            <person name="Gayathri V."/>
            <person name="Shiburaj S."/>
        </authorList>
    </citation>
    <scope>NUCLEOTIDE SEQUENCE [LARGE SCALE GENOMIC DNA]</scope>
    <source>
        <strain evidence="1 2">TBG75A20</strain>
    </source>
</reference>
<dbReference type="AlphaFoldDB" id="A0A9X7PF00"/>
<evidence type="ECO:0000313" key="2">
    <source>
        <dbReference type="Proteomes" id="UP000242427"/>
    </source>
</evidence>
<feature type="non-terminal residue" evidence="1">
    <location>
        <position position="1"/>
    </location>
</feature>
<dbReference type="EMBL" id="PXWG01000115">
    <property type="protein sequence ID" value="PSJ25540.1"/>
    <property type="molecule type" value="Genomic_DNA"/>
</dbReference>
<dbReference type="RefSeq" id="WP_189383090.1">
    <property type="nucleotide sequence ID" value="NZ_PXWG01000115.1"/>
</dbReference>
<gene>
    <name evidence="1" type="ORF">B7P34_27730</name>
</gene>
<accession>A0A9X7PF00</accession>